<dbReference type="PRINTS" id="PR00099">
    <property type="entry name" value="CPSGATASE"/>
</dbReference>
<dbReference type="PRINTS" id="PR00097">
    <property type="entry name" value="ANTSNTHASEII"/>
</dbReference>
<protein>
    <submittedName>
        <fullName evidence="3">Anthranilate synthase, component II</fullName>
    </submittedName>
</protein>
<dbReference type="GO" id="GO:0005829">
    <property type="term" value="C:cytosol"/>
    <property type="evidence" value="ECO:0007669"/>
    <property type="project" value="TreeGrafter"/>
</dbReference>
<reference evidence="3 4" key="1">
    <citation type="journal article" date="2015" name="Genome Announc.">
        <title>Expanding the biotechnology potential of lactobacilli through comparative genomics of 213 strains and associated genera.</title>
        <authorList>
            <person name="Sun Z."/>
            <person name="Harris H.M."/>
            <person name="McCann A."/>
            <person name="Guo C."/>
            <person name="Argimon S."/>
            <person name="Zhang W."/>
            <person name="Yang X."/>
            <person name="Jeffery I.B."/>
            <person name="Cooney J.C."/>
            <person name="Kagawa T.F."/>
            <person name="Liu W."/>
            <person name="Song Y."/>
            <person name="Salvetti E."/>
            <person name="Wrobel A."/>
            <person name="Rasinkangas P."/>
            <person name="Parkhill J."/>
            <person name="Rea M.C."/>
            <person name="O'Sullivan O."/>
            <person name="Ritari J."/>
            <person name="Douillard F.P."/>
            <person name="Paul Ross R."/>
            <person name="Yang R."/>
            <person name="Briner A.E."/>
            <person name="Felis G.E."/>
            <person name="de Vos W.M."/>
            <person name="Barrangou R."/>
            <person name="Klaenhammer T.R."/>
            <person name="Caufield P.W."/>
            <person name="Cui Y."/>
            <person name="Zhang H."/>
            <person name="O'Toole P.W."/>
        </authorList>
    </citation>
    <scope>NUCLEOTIDE SEQUENCE [LARGE SCALE GENOMIC DNA]</scope>
    <source>
        <strain evidence="3 4">DSM 21051</strain>
    </source>
</reference>
<proteinExistence type="predicted"/>
<dbReference type="PANTHER" id="PTHR43418">
    <property type="entry name" value="MULTIFUNCTIONAL TRYPTOPHAN BIOSYNTHESIS PROTEIN-RELATED"/>
    <property type="match status" value="1"/>
</dbReference>
<organism evidence="3 4">
    <name type="scientific">Liquorilactobacillus aquaticus DSM 21051</name>
    <dbReference type="NCBI Taxonomy" id="1423725"/>
    <lineage>
        <taxon>Bacteria</taxon>
        <taxon>Bacillati</taxon>
        <taxon>Bacillota</taxon>
        <taxon>Bacilli</taxon>
        <taxon>Lactobacillales</taxon>
        <taxon>Lactobacillaceae</taxon>
        <taxon>Liquorilactobacillus</taxon>
    </lineage>
</organism>
<dbReference type="GO" id="GO:0000162">
    <property type="term" value="P:L-tryptophan biosynthetic process"/>
    <property type="evidence" value="ECO:0007669"/>
    <property type="project" value="TreeGrafter"/>
</dbReference>
<dbReference type="PROSITE" id="PS51273">
    <property type="entry name" value="GATASE_TYPE_1"/>
    <property type="match status" value="1"/>
</dbReference>
<comment type="caution">
    <text evidence="3">The sequence shown here is derived from an EMBL/GenBank/DDBJ whole genome shotgun (WGS) entry which is preliminary data.</text>
</comment>
<name>A0A0R2D6S2_9LACO</name>
<dbReference type="SUPFAM" id="SSF52317">
    <property type="entry name" value="Class I glutamine amidotransferase-like"/>
    <property type="match status" value="1"/>
</dbReference>
<dbReference type="InterPro" id="IPR050472">
    <property type="entry name" value="Anth_synth/Amidotransfase"/>
</dbReference>
<dbReference type="GO" id="GO:0004049">
    <property type="term" value="F:anthranilate synthase activity"/>
    <property type="evidence" value="ECO:0007669"/>
    <property type="project" value="TreeGrafter"/>
</dbReference>
<gene>
    <name evidence="3" type="ORF">FC19_GL001013</name>
</gene>
<dbReference type="Gene3D" id="3.40.50.880">
    <property type="match status" value="1"/>
</dbReference>
<dbReference type="Proteomes" id="UP000051015">
    <property type="component" value="Unassembled WGS sequence"/>
</dbReference>
<dbReference type="PATRIC" id="fig|1423725.3.peg.1044"/>
<dbReference type="Pfam" id="PF00117">
    <property type="entry name" value="GATase"/>
    <property type="match status" value="1"/>
</dbReference>
<dbReference type="PANTHER" id="PTHR43418:SF4">
    <property type="entry name" value="MULTIFUNCTIONAL TRYPTOPHAN BIOSYNTHESIS PROTEIN"/>
    <property type="match status" value="1"/>
</dbReference>
<dbReference type="InterPro" id="IPR006221">
    <property type="entry name" value="TrpG/PapA_dom"/>
</dbReference>
<accession>A0A0R2D6S2</accession>
<dbReference type="InterPro" id="IPR029062">
    <property type="entry name" value="Class_I_gatase-like"/>
</dbReference>
<dbReference type="AlphaFoldDB" id="A0A0R2D6S2"/>
<evidence type="ECO:0000313" key="4">
    <source>
        <dbReference type="Proteomes" id="UP000051015"/>
    </source>
</evidence>
<dbReference type="EMBL" id="AYZD01000016">
    <property type="protein sequence ID" value="KRM96203.1"/>
    <property type="molecule type" value="Genomic_DNA"/>
</dbReference>
<evidence type="ECO:0000256" key="1">
    <source>
        <dbReference type="ARBA" id="ARBA00022962"/>
    </source>
</evidence>
<dbReference type="PRINTS" id="PR00096">
    <property type="entry name" value="GATASE"/>
</dbReference>
<dbReference type="CDD" id="cd01743">
    <property type="entry name" value="GATase1_Anthranilate_Synthase"/>
    <property type="match status" value="1"/>
</dbReference>
<feature type="domain" description="Glutamine amidotransferase" evidence="2">
    <location>
        <begin position="4"/>
        <end position="152"/>
    </location>
</feature>
<keyword evidence="1" id="KW-0315">Glutamine amidotransferase</keyword>
<evidence type="ECO:0000313" key="3">
    <source>
        <dbReference type="EMBL" id="KRM96203.1"/>
    </source>
</evidence>
<dbReference type="InterPro" id="IPR017926">
    <property type="entry name" value="GATASE"/>
</dbReference>
<dbReference type="STRING" id="1423725.FC19_GL001013"/>
<dbReference type="NCBIfam" id="TIGR00566">
    <property type="entry name" value="trpG_papA"/>
    <property type="match status" value="1"/>
</dbReference>
<evidence type="ECO:0000259" key="2">
    <source>
        <dbReference type="Pfam" id="PF00117"/>
    </source>
</evidence>
<keyword evidence="4" id="KW-1185">Reference proteome</keyword>
<sequence length="155" mass="16959">MVEQIHPDHIFISPGPGSPKDAGISLDLVKKFKNNIPIFGVCMGIEVIAAAFGTKINHAPRLMHGKTSLIQQTADDDPLFVGCPHHFKAARYHSLVLDPQTLPNAFTVTSMSDDNNIMSISNASQKLFGVQFHPESIMTPQAVGNKIIKNFLKIK</sequence>